<name>A0A562ISP9_9ACTN</name>
<dbReference type="RefSeq" id="WP_153357644.1">
    <property type="nucleotide sequence ID" value="NZ_JABGDC010000027.1"/>
</dbReference>
<keyword evidence="2" id="KW-1185">Reference proteome</keyword>
<dbReference type="OrthoDB" id="5195011at2"/>
<reference evidence="1 2" key="1">
    <citation type="submission" date="2019-07" db="EMBL/GenBank/DDBJ databases">
        <title>R&amp;d 2014.</title>
        <authorList>
            <person name="Klenk H.-P."/>
        </authorList>
    </citation>
    <scope>NUCLEOTIDE SEQUENCE [LARGE SCALE GENOMIC DNA]</scope>
    <source>
        <strain evidence="1 2">DSM 45764</strain>
    </source>
</reference>
<evidence type="ECO:0000313" key="1">
    <source>
        <dbReference type="EMBL" id="TWH73755.1"/>
    </source>
</evidence>
<organism evidence="1 2">
    <name type="scientific">Modestobacter roseus</name>
    <dbReference type="NCBI Taxonomy" id="1181884"/>
    <lineage>
        <taxon>Bacteria</taxon>
        <taxon>Bacillati</taxon>
        <taxon>Actinomycetota</taxon>
        <taxon>Actinomycetes</taxon>
        <taxon>Geodermatophilales</taxon>
        <taxon>Geodermatophilaceae</taxon>
        <taxon>Modestobacter</taxon>
    </lineage>
</organism>
<gene>
    <name evidence="1" type="ORF">JD78_02279</name>
</gene>
<sequence>MSLRPTPTISYRAATTDAARLRVTVTDGVALQRVLTVLTGRNHTFTRLEAEEAGGGRWTVSLDLAASPREVDLVAVRLQRLPSVLSVAVVGHAVELVTGVGQTRAG</sequence>
<protein>
    <recommendedName>
        <fullName evidence="3">ACT domain-containing protein</fullName>
    </recommendedName>
</protein>
<proteinExistence type="predicted"/>
<dbReference type="Proteomes" id="UP000321490">
    <property type="component" value="Unassembled WGS sequence"/>
</dbReference>
<evidence type="ECO:0000313" key="2">
    <source>
        <dbReference type="Proteomes" id="UP000321490"/>
    </source>
</evidence>
<dbReference type="AlphaFoldDB" id="A0A562ISP9"/>
<comment type="caution">
    <text evidence="1">The sequence shown here is derived from an EMBL/GenBank/DDBJ whole genome shotgun (WGS) entry which is preliminary data.</text>
</comment>
<accession>A0A562ISP9</accession>
<evidence type="ECO:0008006" key="3">
    <source>
        <dbReference type="Google" id="ProtNLM"/>
    </source>
</evidence>
<dbReference type="EMBL" id="VLKF01000001">
    <property type="protein sequence ID" value="TWH73755.1"/>
    <property type="molecule type" value="Genomic_DNA"/>
</dbReference>